<dbReference type="Gramene" id="TraesJAG6A03G03382340.1">
    <property type="protein sequence ID" value="TraesJAG6A03G03382340.1.CDS1"/>
    <property type="gene ID" value="TraesJAG6A03G03382340"/>
</dbReference>
<evidence type="ECO:0000313" key="3">
    <source>
        <dbReference type="EnsemblPlants" id="TraesCS6A02G346300.1.cds1"/>
    </source>
</evidence>
<dbReference type="Gramene" id="TraesSTA6A03G03382490.1">
    <property type="protein sequence ID" value="TraesSTA6A03G03382490.1.CDS1"/>
    <property type="gene ID" value="TraesSTA6A03G03382490"/>
</dbReference>
<dbReference type="KEGG" id="taes:123131139"/>
<dbReference type="RefSeq" id="XP_044406817.1">
    <property type="nucleotide sequence ID" value="XM_044550882.1"/>
</dbReference>
<dbReference type="GO" id="GO:0005615">
    <property type="term" value="C:extracellular space"/>
    <property type="evidence" value="ECO:0000318"/>
    <property type="project" value="GO_Central"/>
</dbReference>
<dbReference type="GeneID" id="123131139"/>
<dbReference type="FunFam" id="3.40.33.10:FF:000023">
    <property type="entry name" value="Pathogenesis-related protein-1-like"/>
    <property type="match status" value="1"/>
</dbReference>
<reference evidence="3" key="2">
    <citation type="submission" date="2018-10" db="UniProtKB">
        <authorList>
            <consortium name="EnsemblPlants"/>
        </authorList>
    </citation>
    <scope>IDENTIFICATION</scope>
</reference>
<evidence type="ECO:0000259" key="2">
    <source>
        <dbReference type="SMART" id="SM00198"/>
    </source>
</evidence>
<dbReference type="Proteomes" id="UP000019116">
    <property type="component" value="Chromosome 6A"/>
</dbReference>
<dbReference type="Gramene" id="TraesJUL6A03G03419030.1">
    <property type="protein sequence ID" value="TraesJUL6A03G03419030.1.CDS1"/>
    <property type="gene ID" value="TraesJUL6A03G03419030"/>
</dbReference>
<dbReference type="Gene3D" id="3.40.33.10">
    <property type="entry name" value="CAP"/>
    <property type="match status" value="1"/>
</dbReference>
<protein>
    <recommendedName>
        <fullName evidence="2">SCP domain-containing protein</fullName>
    </recommendedName>
</protein>
<dbReference type="InterPro" id="IPR001283">
    <property type="entry name" value="CRISP-related"/>
</dbReference>
<gene>
    <name evidence="3" type="primary">LOC123131139</name>
</gene>
<feature type="domain" description="SCP" evidence="2">
    <location>
        <begin position="40"/>
        <end position="175"/>
    </location>
</feature>
<dbReference type="InterPro" id="IPR014044">
    <property type="entry name" value="CAP_dom"/>
</dbReference>
<dbReference type="Gramene" id="TraesSYM6A03G03335020.1">
    <property type="protein sequence ID" value="TraesSYM6A03G03335020.1.CDS1"/>
    <property type="gene ID" value="TraesSYM6A03G03335020"/>
</dbReference>
<dbReference type="STRING" id="4565.A0A3B6NVD3"/>
<organism evidence="3">
    <name type="scientific">Triticum aestivum</name>
    <name type="common">Wheat</name>
    <dbReference type="NCBI Taxonomy" id="4565"/>
    <lineage>
        <taxon>Eukaryota</taxon>
        <taxon>Viridiplantae</taxon>
        <taxon>Streptophyta</taxon>
        <taxon>Embryophyta</taxon>
        <taxon>Tracheophyta</taxon>
        <taxon>Spermatophyta</taxon>
        <taxon>Magnoliopsida</taxon>
        <taxon>Liliopsida</taxon>
        <taxon>Poales</taxon>
        <taxon>Poaceae</taxon>
        <taxon>BOP clade</taxon>
        <taxon>Pooideae</taxon>
        <taxon>Triticodae</taxon>
        <taxon>Triticeae</taxon>
        <taxon>Triticinae</taxon>
        <taxon>Triticum</taxon>
    </lineage>
</organism>
<dbReference type="PANTHER" id="PTHR10334">
    <property type="entry name" value="CYSTEINE-RICH SECRETORY PROTEIN-RELATED"/>
    <property type="match status" value="1"/>
</dbReference>
<dbReference type="OMA" id="PEAQHYD"/>
<dbReference type="Pfam" id="PF00188">
    <property type="entry name" value="CAP"/>
    <property type="match status" value="1"/>
</dbReference>
<accession>A0A3B6NVD3</accession>
<dbReference type="Gramene" id="TraesCAD_scaffold_067740_01G000100.1">
    <property type="protein sequence ID" value="TraesCAD_scaffold_067740_01G000100.1"/>
    <property type="gene ID" value="TraesCAD_scaffold_067740_01G000100"/>
</dbReference>
<reference evidence="3" key="1">
    <citation type="submission" date="2018-08" db="EMBL/GenBank/DDBJ databases">
        <authorList>
            <person name="Rossello M."/>
        </authorList>
    </citation>
    <scope>NUCLEOTIDE SEQUENCE [LARGE SCALE GENOMIC DNA]</scope>
    <source>
        <strain evidence="3">cv. Chinese Spring</strain>
    </source>
</reference>
<dbReference type="EnsemblPlants" id="TraesCS6A02G346300.1">
    <property type="protein sequence ID" value="TraesCS6A02G346300.1.cds1"/>
    <property type="gene ID" value="TraesCS6A02G346300"/>
</dbReference>
<dbReference type="AlphaFoldDB" id="A0A3B6NVD3"/>
<dbReference type="SMART" id="SM00198">
    <property type="entry name" value="SCP"/>
    <property type="match status" value="1"/>
</dbReference>
<feature type="chain" id="PRO_5043178645" description="SCP domain-containing protein" evidence="1">
    <location>
        <begin position="30"/>
        <end position="179"/>
    </location>
</feature>
<dbReference type="Gramene" id="TraesMAC6A03G03391270.1">
    <property type="protein sequence ID" value="TraesMAC6A03G03391270.1.CDS1"/>
    <property type="gene ID" value="TraesMAC6A03G03391270"/>
</dbReference>
<dbReference type="Gramene" id="TraesPARA_EIv1.0_1974110.1">
    <property type="protein sequence ID" value="TraesPARA_EIv1.0_1974110.1.CDS1"/>
    <property type="gene ID" value="TraesPARA_EIv1.0_1974110"/>
</dbReference>
<evidence type="ECO:0000256" key="1">
    <source>
        <dbReference type="SAM" id="SignalP"/>
    </source>
</evidence>
<dbReference type="SUPFAM" id="SSF55797">
    <property type="entry name" value="PR-1-like"/>
    <property type="match status" value="1"/>
</dbReference>
<dbReference type="InterPro" id="IPR018244">
    <property type="entry name" value="Allrgn_V5/Tpx1_CS"/>
</dbReference>
<proteinExistence type="predicted"/>
<dbReference type="Gramene" id="TraesWEE_scaffold_073209_01G000100.1">
    <property type="protein sequence ID" value="TraesWEE_scaffold_073209_01G000100.1"/>
    <property type="gene ID" value="TraesWEE_scaffold_073209_01G000100"/>
</dbReference>
<dbReference type="Gramene" id="TraesROB_scaffold_069587_01G000200.1">
    <property type="protein sequence ID" value="TraesROB_scaffold_069587_01G000200.1"/>
    <property type="gene ID" value="TraesROB_scaffold_069587_01G000200"/>
</dbReference>
<dbReference type="PRINTS" id="PR00837">
    <property type="entry name" value="V5TPXLIKE"/>
</dbReference>
<sequence length="179" mass="19047">MAMEYTTRRWLGALAAIVLLSCAPAPAEAAGRKLLQIQISLAQQFVVPQNHMRAIQEQRPLKWSSGLADQAERWAARFKGNCAAASAAMPGGVNVFRGFGEAGKAWQPSDAVAAWAEQSNYFDLASGACAAGKLCAQFKQVMSKGNTDVGCASVKCADGTTLMTCHYSPLGNVFGERPF</sequence>
<dbReference type="Gramene" id="TraesJAG6A03G03383150.1">
    <property type="protein sequence ID" value="TraesJAG6A03G03383150.1.CDS1"/>
    <property type="gene ID" value="TraesJAG6A03G03383150"/>
</dbReference>
<dbReference type="Gramene" id="TraesLAC6A03G03349060.1">
    <property type="protein sequence ID" value="TraesLAC6A03G03349060.1.CDS1"/>
    <property type="gene ID" value="TraesLAC6A03G03349060"/>
</dbReference>
<keyword evidence="4" id="KW-1185">Reference proteome</keyword>
<keyword evidence="1" id="KW-0732">Signal</keyword>
<dbReference type="SMR" id="A0A3B6NVD3"/>
<dbReference type="InterPro" id="IPR035940">
    <property type="entry name" value="CAP_sf"/>
</dbReference>
<dbReference type="PROSITE" id="PS01010">
    <property type="entry name" value="CRISP_2"/>
    <property type="match status" value="1"/>
</dbReference>
<dbReference type="Gramene" id="TraesCS6A03G0892900.1">
    <property type="protein sequence ID" value="TraesCS6A03G0892900.1.CDS1"/>
    <property type="gene ID" value="TraesCS6A03G0892900"/>
</dbReference>
<name>A0A3B6NVD3_WHEAT</name>
<dbReference type="OrthoDB" id="337038at2759"/>
<dbReference type="Gramene" id="TraesCS6A02G346300.1">
    <property type="protein sequence ID" value="TraesCS6A02G346300.1.cds1"/>
    <property type="gene ID" value="TraesCS6A02G346300"/>
</dbReference>
<dbReference type="Gramene" id="TraesCLE_scaffold_008463_01G000100.1">
    <property type="protein sequence ID" value="TraesCLE_scaffold_008463_01G000100.1"/>
    <property type="gene ID" value="TraesCLE_scaffold_008463_01G000100"/>
</dbReference>
<evidence type="ECO:0000313" key="4">
    <source>
        <dbReference type="Proteomes" id="UP000019116"/>
    </source>
</evidence>
<feature type="signal peptide" evidence="1">
    <location>
        <begin position="1"/>
        <end position="29"/>
    </location>
</feature>